<dbReference type="EMBL" id="RSEC01000063">
    <property type="protein sequence ID" value="RSD07991.1"/>
    <property type="molecule type" value="Genomic_DNA"/>
</dbReference>
<evidence type="ECO:0000256" key="5">
    <source>
        <dbReference type="ARBA" id="ARBA00022917"/>
    </source>
</evidence>
<dbReference type="SUPFAM" id="SSF54991">
    <property type="entry name" value="Anticodon-binding domain of PheRS"/>
    <property type="match status" value="1"/>
</dbReference>
<dbReference type="SUPFAM" id="SSF55681">
    <property type="entry name" value="Class II aaRS and biotin synthetases"/>
    <property type="match status" value="1"/>
</dbReference>
<dbReference type="InterPro" id="IPR036690">
    <property type="entry name" value="Fdx_antiC-bd_sf"/>
</dbReference>
<keyword evidence="10" id="KW-1185">Reference proteome</keyword>
<dbReference type="InterPro" id="IPR005121">
    <property type="entry name" value="Fdx_antiC-bd"/>
</dbReference>
<dbReference type="PROSITE" id="PS51447">
    <property type="entry name" value="FDX_ACB"/>
    <property type="match status" value="1"/>
</dbReference>
<dbReference type="GO" id="GO:0004812">
    <property type="term" value="F:aminoacyl-tRNA ligase activity"/>
    <property type="evidence" value="ECO:0007669"/>
    <property type="project" value="UniProtKB-KW"/>
</dbReference>
<dbReference type="InterPro" id="IPR002319">
    <property type="entry name" value="Phenylalanyl-tRNA_Synthase"/>
</dbReference>
<keyword evidence="6" id="KW-0030">Aminoacyl-tRNA synthetase</keyword>
<dbReference type="GO" id="GO:0006412">
    <property type="term" value="P:translation"/>
    <property type="evidence" value="ECO:0007669"/>
    <property type="project" value="UniProtKB-KW"/>
</dbReference>
<organism evidence="9 10">
    <name type="scientific">Amycolatopsis eburnea</name>
    <dbReference type="NCBI Taxonomy" id="2267691"/>
    <lineage>
        <taxon>Bacteria</taxon>
        <taxon>Bacillati</taxon>
        <taxon>Actinomycetota</taxon>
        <taxon>Actinomycetes</taxon>
        <taxon>Pseudonocardiales</taxon>
        <taxon>Pseudonocardiaceae</taxon>
        <taxon>Amycolatopsis</taxon>
    </lineage>
</organism>
<keyword evidence="3" id="KW-0547">Nucleotide-binding</keyword>
<evidence type="ECO:0000256" key="7">
    <source>
        <dbReference type="SAM" id="MobiDB-lite"/>
    </source>
</evidence>
<feature type="domain" description="FDX-ACB" evidence="8">
    <location>
        <begin position="258"/>
        <end position="364"/>
    </location>
</feature>
<dbReference type="OrthoDB" id="489670at2"/>
<gene>
    <name evidence="9" type="ORF">EIY87_45285</name>
</gene>
<evidence type="ECO:0000313" key="10">
    <source>
        <dbReference type="Proteomes" id="UP000267081"/>
    </source>
</evidence>
<feature type="compositionally biased region" description="Basic and acidic residues" evidence="7">
    <location>
        <begin position="369"/>
        <end position="378"/>
    </location>
</feature>
<keyword evidence="4" id="KW-0067">ATP-binding</keyword>
<dbReference type="InterPro" id="IPR045864">
    <property type="entry name" value="aa-tRNA-synth_II/BPL/LPL"/>
</dbReference>
<name>A0A427SVG3_9PSEU</name>
<protein>
    <recommendedName>
        <fullName evidence="8">FDX-ACB domain-containing protein</fullName>
    </recommendedName>
</protein>
<keyword evidence="2" id="KW-0436">Ligase</keyword>
<reference evidence="9 10" key="1">
    <citation type="submission" date="2018-12" db="EMBL/GenBank/DDBJ databases">
        <title>Amycolatopsis eburnea sp. nov. actinomycete associate with arbuscular mycorrhiza fungal spore.</title>
        <authorList>
            <person name="Lumyong S."/>
            <person name="Chaiya L."/>
        </authorList>
    </citation>
    <scope>NUCLEOTIDE SEQUENCE [LARGE SCALE GENOMIC DNA]</scope>
    <source>
        <strain evidence="9 10">GLM-1</strain>
    </source>
</reference>
<dbReference type="GO" id="GO:0000049">
    <property type="term" value="F:tRNA binding"/>
    <property type="evidence" value="ECO:0007669"/>
    <property type="project" value="InterPro"/>
</dbReference>
<evidence type="ECO:0000313" key="9">
    <source>
        <dbReference type="EMBL" id="RSD07991.1"/>
    </source>
</evidence>
<dbReference type="Proteomes" id="UP000267081">
    <property type="component" value="Unassembled WGS sequence"/>
</dbReference>
<dbReference type="Gene3D" id="3.30.930.10">
    <property type="entry name" value="Bira Bifunctional Protein, Domain 2"/>
    <property type="match status" value="1"/>
</dbReference>
<evidence type="ECO:0000259" key="8">
    <source>
        <dbReference type="PROSITE" id="PS51447"/>
    </source>
</evidence>
<evidence type="ECO:0000256" key="4">
    <source>
        <dbReference type="ARBA" id="ARBA00022840"/>
    </source>
</evidence>
<sequence>MPEVLSPAQLTRDLAVRDLTDPRAGAHAVQLVVGEAVDALAARWPVAVRWWPGDRIVTIADNYDNLGYDPADVTRDARYTRYVDQDHVLRSHSTAMVPAALRALAACPADDVLLVCPGIVYRRDSIDRLHSGTPHQLDLWRITRGPTGRADLEDMVAALVPHAKWRLEPRRHPYTVDGAQLDVEHDGRWVEVAECGLAHPAVLARAGLGSEWSGLALGMGLDRMLMLRKGIPDIRLLRSAEPAVAAQMTDLAPYRPVSALPPVRRDLSIAADAGDRAEDLGDRVRDALGDEADVVESVEIRQETPCADLPPAALARLGARRDQRNLLVRLVLRPLGATLSDHEANVLRDRVYAALHRGSGHQWASSPEAPDRQRGETP</sequence>
<evidence type="ECO:0000256" key="1">
    <source>
        <dbReference type="ARBA" id="ARBA00008226"/>
    </source>
</evidence>
<comment type="similarity">
    <text evidence="1">Belongs to the class-II aminoacyl-tRNA synthetase family.</text>
</comment>
<evidence type="ECO:0000256" key="6">
    <source>
        <dbReference type="ARBA" id="ARBA00023146"/>
    </source>
</evidence>
<feature type="region of interest" description="Disordered" evidence="7">
    <location>
        <begin position="358"/>
        <end position="378"/>
    </location>
</feature>
<dbReference type="GO" id="GO:0043039">
    <property type="term" value="P:tRNA aminoacylation"/>
    <property type="evidence" value="ECO:0007669"/>
    <property type="project" value="InterPro"/>
</dbReference>
<accession>A0A427SVG3</accession>
<comment type="caution">
    <text evidence="9">The sequence shown here is derived from an EMBL/GenBank/DDBJ whole genome shotgun (WGS) entry which is preliminary data.</text>
</comment>
<evidence type="ECO:0000256" key="3">
    <source>
        <dbReference type="ARBA" id="ARBA00022741"/>
    </source>
</evidence>
<proteinExistence type="inferred from homology"/>
<dbReference type="AlphaFoldDB" id="A0A427SVG3"/>
<dbReference type="RefSeq" id="WP_125316260.1">
    <property type="nucleotide sequence ID" value="NZ_RSEC01000063.1"/>
</dbReference>
<dbReference type="SMART" id="SM00896">
    <property type="entry name" value="FDX-ACB"/>
    <property type="match status" value="1"/>
</dbReference>
<evidence type="ECO:0000256" key="2">
    <source>
        <dbReference type="ARBA" id="ARBA00022598"/>
    </source>
</evidence>
<dbReference type="Gene3D" id="3.30.70.380">
    <property type="entry name" value="Ferrodoxin-fold anticodon-binding domain"/>
    <property type="match status" value="1"/>
</dbReference>
<dbReference type="GO" id="GO:0005524">
    <property type="term" value="F:ATP binding"/>
    <property type="evidence" value="ECO:0007669"/>
    <property type="project" value="UniProtKB-KW"/>
</dbReference>
<keyword evidence="5" id="KW-0648">Protein biosynthesis</keyword>
<dbReference type="Pfam" id="PF01409">
    <property type="entry name" value="tRNA-synt_2d"/>
    <property type="match status" value="1"/>
</dbReference>